<dbReference type="Gene3D" id="1.20.1250.20">
    <property type="entry name" value="MFS general substrate transporter like domains"/>
    <property type="match status" value="1"/>
</dbReference>
<dbReference type="Pfam" id="PF07690">
    <property type="entry name" value="MFS_1"/>
    <property type="match status" value="1"/>
</dbReference>
<feature type="transmembrane region" description="Helical" evidence="7">
    <location>
        <begin position="409"/>
        <end position="429"/>
    </location>
</feature>
<protein>
    <submittedName>
        <fullName evidence="9">Uncharacterized protein LOC103507373</fullName>
    </submittedName>
</protein>
<organism evidence="8 9">
    <name type="scientific">Diaphorina citri</name>
    <name type="common">Asian citrus psyllid</name>
    <dbReference type="NCBI Taxonomy" id="121845"/>
    <lineage>
        <taxon>Eukaryota</taxon>
        <taxon>Metazoa</taxon>
        <taxon>Ecdysozoa</taxon>
        <taxon>Arthropoda</taxon>
        <taxon>Hexapoda</taxon>
        <taxon>Insecta</taxon>
        <taxon>Pterygota</taxon>
        <taxon>Neoptera</taxon>
        <taxon>Paraneoptera</taxon>
        <taxon>Hemiptera</taxon>
        <taxon>Sternorrhyncha</taxon>
        <taxon>Psylloidea</taxon>
        <taxon>Psyllidae</taxon>
        <taxon>Diaphorininae</taxon>
        <taxon>Diaphorina</taxon>
    </lineage>
</organism>
<dbReference type="PANTHER" id="PTHR23504:SF31">
    <property type="entry name" value="MAJOR FACILITATOR SUPERFAMILY DOMAIN-CONTAINING PROTEIN 10"/>
    <property type="match status" value="1"/>
</dbReference>
<evidence type="ECO:0000256" key="6">
    <source>
        <dbReference type="SAM" id="MobiDB-lite"/>
    </source>
</evidence>
<feature type="transmembrane region" description="Helical" evidence="7">
    <location>
        <begin position="298"/>
        <end position="316"/>
    </location>
</feature>
<dbReference type="RefSeq" id="XP_026678047.1">
    <property type="nucleotide sequence ID" value="XM_026822246.1"/>
</dbReference>
<dbReference type="AlphaFoldDB" id="A0A3Q0IP82"/>
<evidence type="ECO:0000256" key="1">
    <source>
        <dbReference type="ARBA" id="ARBA00004141"/>
    </source>
</evidence>
<keyword evidence="4 7" id="KW-1133">Transmembrane helix</keyword>
<gene>
    <name evidence="9" type="primary">LOC103507373</name>
</gene>
<reference evidence="9" key="1">
    <citation type="submission" date="2025-08" db="UniProtKB">
        <authorList>
            <consortium name="RefSeq"/>
        </authorList>
    </citation>
    <scope>IDENTIFICATION</scope>
</reference>
<keyword evidence="8" id="KW-1185">Reference proteome</keyword>
<comment type="subcellular location">
    <subcellularLocation>
        <location evidence="1">Membrane</location>
        <topology evidence="1">Multi-pass membrane protein</topology>
    </subcellularLocation>
</comment>
<keyword evidence="3 7" id="KW-0812">Transmembrane</keyword>
<feature type="region of interest" description="Disordered" evidence="6">
    <location>
        <begin position="1"/>
        <end position="57"/>
    </location>
</feature>
<dbReference type="PANTHER" id="PTHR23504">
    <property type="entry name" value="MAJOR FACILITATOR SUPERFAMILY DOMAIN-CONTAINING PROTEIN 10"/>
    <property type="match status" value="1"/>
</dbReference>
<evidence type="ECO:0000256" key="5">
    <source>
        <dbReference type="ARBA" id="ARBA00023136"/>
    </source>
</evidence>
<proteinExistence type="predicted"/>
<dbReference type="GeneID" id="103507373"/>
<keyword evidence="5 7" id="KW-0472">Membrane</keyword>
<keyword evidence="2" id="KW-0813">Transport</keyword>
<evidence type="ECO:0000256" key="2">
    <source>
        <dbReference type="ARBA" id="ARBA00022448"/>
    </source>
</evidence>
<feature type="transmembrane region" description="Helical" evidence="7">
    <location>
        <begin position="268"/>
        <end position="286"/>
    </location>
</feature>
<evidence type="ECO:0000313" key="8">
    <source>
        <dbReference type="Proteomes" id="UP000079169"/>
    </source>
</evidence>
<feature type="compositionally biased region" description="Basic and acidic residues" evidence="6">
    <location>
        <begin position="1"/>
        <end position="19"/>
    </location>
</feature>
<dbReference type="PaxDb" id="121845-A0A3Q0IP82"/>
<feature type="transmembrane region" description="Helical" evidence="7">
    <location>
        <begin position="328"/>
        <end position="345"/>
    </location>
</feature>
<evidence type="ECO:0000313" key="9">
    <source>
        <dbReference type="RefSeq" id="XP_026678047.1"/>
    </source>
</evidence>
<dbReference type="InterPro" id="IPR036259">
    <property type="entry name" value="MFS_trans_sf"/>
</dbReference>
<dbReference type="Proteomes" id="UP000079169">
    <property type="component" value="Unplaced"/>
</dbReference>
<dbReference type="GO" id="GO:0031526">
    <property type="term" value="C:brush border membrane"/>
    <property type="evidence" value="ECO:0007669"/>
    <property type="project" value="TreeGrafter"/>
</dbReference>
<dbReference type="KEGG" id="dci:103507373"/>
<name>A0A3Q0IP82_DIACI</name>
<feature type="transmembrane region" description="Helical" evidence="7">
    <location>
        <begin position="210"/>
        <end position="233"/>
    </location>
</feature>
<dbReference type="SUPFAM" id="SSF103473">
    <property type="entry name" value="MFS general substrate transporter"/>
    <property type="match status" value="1"/>
</dbReference>
<dbReference type="GO" id="GO:0022857">
    <property type="term" value="F:transmembrane transporter activity"/>
    <property type="evidence" value="ECO:0007669"/>
    <property type="project" value="InterPro"/>
</dbReference>
<evidence type="ECO:0000256" key="3">
    <source>
        <dbReference type="ARBA" id="ARBA00022692"/>
    </source>
</evidence>
<sequence length="437" mass="48873">MSTSRNDHEDRKLLTRHEVQSGNFEPAENVRNFPTRREVHSGNSDDQEQAMRRSGKYKRGKYYPLFPHFTEDGSGVRRTNSLEHMLADEGLKFSTLPRYHSVASLTLDETGESRCYSRECVEVDSGGAAHLVEAINPHLPPPYSASSSSLSTIITKRTDYESPAKLSKLCQTTTGHSSVTTQTVPCSDGGVCTGVFYHFAKWSHTQEGDWFILPALFALALSLLDILFVVFFFKESLPKVKFRSIINIPALLPLISEHEELCGLGRTYFVYLFLYSGLEFTLTFLTHHKFHYTSMQQGWMFFGIGLTMALLQGSWVRRLPSHSMKKTALLGLLIIIPSFFCIGLANSMLLLYFGLFLFAISTSMAVPSTMTLVSQFGSDAQKGTVMGIFRSLGALARALGPVVASICYWSFGATVTYCLGGMCLLWPWYNLRKSTIK</sequence>
<accession>A0A3Q0IP82</accession>
<evidence type="ECO:0000256" key="7">
    <source>
        <dbReference type="SAM" id="Phobius"/>
    </source>
</evidence>
<evidence type="ECO:0000256" key="4">
    <source>
        <dbReference type="ARBA" id="ARBA00022989"/>
    </source>
</evidence>
<dbReference type="STRING" id="121845.A0A3Q0IP82"/>
<dbReference type="InterPro" id="IPR011701">
    <property type="entry name" value="MFS"/>
</dbReference>